<gene>
    <name evidence="3" type="ORF">SD77_1894</name>
</gene>
<evidence type="ECO:0000259" key="1">
    <source>
        <dbReference type="Pfam" id="PF00425"/>
    </source>
</evidence>
<evidence type="ECO:0000313" key="3">
    <source>
        <dbReference type="EMBL" id="KIL76934.1"/>
    </source>
</evidence>
<organism evidence="3 4">
    <name type="scientific">Bacillus badius</name>
    <dbReference type="NCBI Taxonomy" id="1455"/>
    <lineage>
        <taxon>Bacteria</taxon>
        <taxon>Bacillati</taxon>
        <taxon>Bacillota</taxon>
        <taxon>Bacilli</taxon>
        <taxon>Bacillales</taxon>
        <taxon>Bacillaceae</taxon>
        <taxon>Pseudobacillus</taxon>
    </lineage>
</organism>
<comment type="caution">
    <text evidence="3">The sequence shown here is derived from an EMBL/GenBank/DDBJ whole genome shotgun (WGS) entry which is preliminary data.</text>
</comment>
<evidence type="ECO:0000313" key="4">
    <source>
        <dbReference type="Proteomes" id="UP000031982"/>
    </source>
</evidence>
<feature type="domain" description="Chorismate-utilising enzyme C-terminal" evidence="1">
    <location>
        <begin position="195"/>
        <end position="448"/>
    </location>
</feature>
<evidence type="ECO:0000259" key="2">
    <source>
        <dbReference type="Pfam" id="PF04715"/>
    </source>
</evidence>
<dbReference type="Pfam" id="PF00425">
    <property type="entry name" value="Chorismate_bind"/>
    <property type="match status" value="1"/>
</dbReference>
<accession>A0ABR5AQJ2</accession>
<feature type="domain" description="Anthranilate synthase component I N-terminal" evidence="2">
    <location>
        <begin position="22"/>
        <end position="150"/>
    </location>
</feature>
<reference evidence="3 4" key="1">
    <citation type="submission" date="2015-01" db="EMBL/GenBank/DDBJ databases">
        <title>Genome Assembly of Bacillus badius MTCC 1458.</title>
        <authorList>
            <person name="Verma A."/>
            <person name="Khatri I."/>
            <person name="Mual P."/>
            <person name="Subramanian S."/>
            <person name="Krishnamurthi S."/>
        </authorList>
    </citation>
    <scope>NUCLEOTIDE SEQUENCE [LARGE SCALE GENOMIC DNA]</scope>
    <source>
        <strain evidence="3 4">MTCC 1458</strain>
    </source>
</reference>
<dbReference type="InterPro" id="IPR015890">
    <property type="entry name" value="Chorismate_C"/>
</dbReference>
<protein>
    <submittedName>
        <fullName evidence="3">Para-aminobenzoate synthase, aminase component</fullName>
    </submittedName>
</protein>
<proteinExistence type="predicted"/>
<dbReference type="InterPro" id="IPR010118">
    <property type="entry name" value="Para-NH2Bz/anthranilate_synth"/>
</dbReference>
<dbReference type="InterPro" id="IPR019999">
    <property type="entry name" value="Anth_synth_I-like"/>
</dbReference>
<dbReference type="PRINTS" id="PR00095">
    <property type="entry name" value="ANTSNTHASEI"/>
</dbReference>
<dbReference type="PANTHER" id="PTHR11236:SF41">
    <property type="entry name" value="AMINODEOXYCHORISMATE SYNTHASE COMPONENT 1"/>
    <property type="match status" value="1"/>
</dbReference>
<dbReference type="PANTHER" id="PTHR11236">
    <property type="entry name" value="AMINOBENZOATE/ANTHRANILATE SYNTHASE"/>
    <property type="match status" value="1"/>
</dbReference>
<sequence>MNERQIGYRTLPYTKEKFFYQYKSLTKSKAHHVFLESGRGGRYSIAGLSPSAVVLSDGEGIQIQTAGSEEKRKGAPLAELESWMKEFQLPKQEGLPDFQGGAIGYISYDYARYIEKLPDCAEEDLSLPVLYFQVFDEWAVFDHQTSTLWLLVIGGEKAAEQRLQQAEEKWTAVFHEETEAAADPAADELKVSFSEEEFQAAVEKTKQYIAAGDVFQVNLSVRQSKPLSVPALAVYEELRRLNPSPYMTYIHTPEFQIVSGSPELLVKKSGTELSTRPIAGTRSRGKDDADDLRLASELIENEKERAEHVMLVDLERNDLGRVSEYGSVEVDEFMVIEKYSHVQHIVSNVRGTLAAGKTNADVIHAVFPGGTITGAPKVRTMEIIEELEPVRRGLYTGSIGWIGFNEDMELNIVIRTMIVENGMCHVQAGAGIVIDSDPKSEYKESLKKAKAVWKAKELAEKRLASVQSGGEHA</sequence>
<dbReference type="Pfam" id="PF04715">
    <property type="entry name" value="Anth_synt_I_N"/>
    <property type="match status" value="1"/>
</dbReference>
<dbReference type="InterPro" id="IPR006805">
    <property type="entry name" value="Anth_synth_I_N"/>
</dbReference>
<dbReference type="NCBIfam" id="TIGR01824">
    <property type="entry name" value="PabB-clade2"/>
    <property type="match status" value="1"/>
</dbReference>
<dbReference type="InterPro" id="IPR005801">
    <property type="entry name" value="ADC_synthase"/>
</dbReference>
<dbReference type="Gene3D" id="3.60.120.10">
    <property type="entry name" value="Anthranilate synthase"/>
    <property type="match status" value="1"/>
</dbReference>
<dbReference type="RefSeq" id="WP_041114360.1">
    <property type="nucleotide sequence ID" value="NZ_JARTHD010000039.1"/>
</dbReference>
<dbReference type="EMBL" id="JXLP01000019">
    <property type="protein sequence ID" value="KIL76934.1"/>
    <property type="molecule type" value="Genomic_DNA"/>
</dbReference>
<name>A0ABR5AQJ2_BACBA</name>
<keyword evidence="4" id="KW-1185">Reference proteome</keyword>
<dbReference type="SUPFAM" id="SSF56322">
    <property type="entry name" value="ADC synthase"/>
    <property type="match status" value="1"/>
</dbReference>
<dbReference type="Proteomes" id="UP000031982">
    <property type="component" value="Unassembled WGS sequence"/>
</dbReference>